<accession>A0A219ARJ7</accession>
<protein>
    <submittedName>
        <fullName evidence="1">Uncharacterized protein</fullName>
    </submittedName>
</protein>
<dbReference type="RefSeq" id="XP_022285803.1">
    <property type="nucleotide sequence ID" value="XM_022429170.1"/>
</dbReference>
<name>A0A219ARJ7_METCM</name>
<gene>
    <name evidence="1" type="ORF">VFPPC_17464</name>
</gene>
<keyword evidence="2" id="KW-1185">Reference proteome</keyword>
<dbReference type="Proteomes" id="UP000078397">
    <property type="component" value="Unassembled WGS sequence"/>
</dbReference>
<dbReference type="KEGG" id="pchm:VFPPC_17464"/>
<dbReference type="AlphaFoldDB" id="A0A219ARJ7"/>
<reference evidence="1 2" key="1">
    <citation type="journal article" date="2016" name="PLoS Pathog.">
        <title>Biosynthesis of antibiotic leucinostatins in bio-control fungus Purpureocillium lilacinum and their inhibition on phytophthora revealed by genome mining.</title>
        <authorList>
            <person name="Wang G."/>
            <person name="Liu Z."/>
            <person name="Lin R."/>
            <person name="Li E."/>
            <person name="Mao Z."/>
            <person name="Ling J."/>
            <person name="Yang Y."/>
            <person name="Yin W.B."/>
            <person name="Xie B."/>
        </authorList>
    </citation>
    <scope>NUCLEOTIDE SEQUENCE [LARGE SCALE GENOMIC DNA]</scope>
    <source>
        <strain evidence="1">170</strain>
    </source>
</reference>
<sequence>MVPNCTVTCTTTADAPWTTITRTSTTIETITICKNRTSTTARIASSSSSVNMHKNTTSTSLDIHTQGPLSTGASFYGLNSTLRHDGLANMTNTIVSVSSHPSVSYMSPLSTFNSSFDGGVNTTTMRGSGLFLMSTWTPPVPTSAYISLGARNQASALVVAIVCMISLVIG</sequence>
<proteinExistence type="predicted"/>
<organism evidence="1 2">
    <name type="scientific">Pochonia chlamydosporia 170</name>
    <dbReference type="NCBI Taxonomy" id="1380566"/>
    <lineage>
        <taxon>Eukaryota</taxon>
        <taxon>Fungi</taxon>
        <taxon>Dikarya</taxon>
        <taxon>Ascomycota</taxon>
        <taxon>Pezizomycotina</taxon>
        <taxon>Sordariomycetes</taxon>
        <taxon>Hypocreomycetidae</taxon>
        <taxon>Hypocreales</taxon>
        <taxon>Clavicipitaceae</taxon>
        <taxon>Pochonia</taxon>
    </lineage>
</organism>
<dbReference type="EMBL" id="LSBJ02000002">
    <property type="protein sequence ID" value="OWT43373.1"/>
    <property type="molecule type" value="Genomic_DNA"/>
</dbReference>
<evidence type="ECO:0000313" key="1">
    <source>
        <dbReference type="EMBL" id="OWT43373.1"/>
    </source>
</evidence>
<comment type="caution">
    <text evidence="1">The sequence shown here is derived from an EMBL/GenBank/DDBJ whole genome shotgun (WGS) entry which is preliminary data.</text>
</comment>
<dbReference type="GeneID" id="33936428"/>
<evidence type="ECO:0000313" key="2">
    <source>
        <dbReference type="Proteomes" id="UP000078397"/>
    </source>
</evidence>